<gene>
    <name evidence="1" type="ORF">DJ90_6357</name>
    <name evidence="2" type="ORF">GNQ08_15670</name>
</gene>
<organism evidence="1 3">
    <name type="scientific">Paenibacillus macerans</name>
    <name type="common">Bacillus macerans</name>
    <dbReference type="NCBI Taxonomy" id="44252"/>
    <lineage>
        <taxon>Bacteria</taxon>
        <taxon>Bacillati</taxon>
        <taxon>Bacillota</taxon>
        <taxon>Bacilli</taxon>
        <taxon>Bacillales</taxon>
        <taxon>Paenibacillaceae</taxon>
        <taxon>Paenibacillus</taxon>
    </lineage>
</organism>
<protein>
    <submittedName>
        <fullName evidence="2">DUF177 domain-containing protein</fullName>
    </submittedName>
</protein>
<dbReference type="OrthoDB" id="9790372at2"/>
<keyword evidence="3" id="KW-1185">Reference proteome</keyword>
<sequence length="175" mass="19287">MFIHFRQVASSEAPVEIHQTLDVSRIIKGRRDITGISPLQVDLRAEASGGGVVDVKGKLTAELDMTCSRCLKPLKRTVAAEFAESFKQSDDPEMDMQAQDEDDDLQYVAEDKVDLTPYVEETLLLNLPFAAVCKESCKGLCPNCGADLNERECGCNTEVIDPRLAALGDFFKSKQ</sequence>
<evidence type="ECO:0000313" key="2">
    <source>
        <dbReference type="EMBL" id="MUG23829.1"/>
    </source>
</evidence>
<proteinExistence type="predicted"/>
<dbReference type="EMBL" id="JMQA01000058">
    <property type="protein sequence ID" value="KFM90520.1"/>
    <property type="molecule type" value="Genomic_DNA"/>
</dbReference>
<evidence type="ECO:0000313" key="1">
    <source>
        <dbReference type="EMBL" id="KFM90520.1"/>
    </source>
</evidence>
<reference evidence="1 3" key="1">
    <citation type="submission" date="2014-04" db="EMBL/GenBank/DDBJ databases">
        <authorList>
            <person name="Bishop-Lilly K.A."/>
            <person name="Broomall S.M."/>
            <person name="Chain P.S."/>
            <person name="Chertkov O."/>
            <person name="Coyne S.R."/>
            <person name="Daligault H.E."/>
            <person name="Davenport K.W."/>
            <person name="Erkkila T."/>
            <person name="Frey K.G."/>
            <person name="Gibbons H.S."/>
            <person name="Gu W."/>
            <person name="Jaissle J."/>
            <person name="Johnson S.L."/>
            <person name="Koroleva G.I."/>
            <person name="Ladner J.T."/>
            <person name="Lo C.-C."/>
            <person name="Minogue T.D."/>
            <person name="Munk C."/>
            <person name="Palacios G.F."/>
            <person name="Redden C.L."/>
            <person name="Rosenzweig C.N."/>
            <person name="Scholz M.B."/>
            <person name="Teshima H."/>
            <person name="Xu Y."/>
        </authorList>
    </citation>
    <scope>NUCLEOTIDE SEQUENCE [LARGE SCALE GENOMIC DNA]</scope>
    <source>
        <strain evidence="1 3">8244</strain>
    </source>
</reference>
<dbReference type="HOGENOM" id="CLU_100236_1_1_9"/>
<dbReference type="PATRIC" id="fig|44252.3.peg.6353"/>
<dbReference type="STRING" id="44252.DJ90_6357"/>
<comment type="caution">
    <text evidence="1">The sequence shown here is derived from an EMBL/GenBank/DDBJ whole genome shotgun (WGS) entry which is preliminary data.</text>
</comment>
<reference evidence="2 4" key="2">
    <citation type="submission" date="2019-11" db="EMBL/GenBank/DDBJ databases">
        <title>Draft genome sequences of five Paenibacillus species of dairy origin.</title>
        <authorList>
            <person name="Olajide A.M."/>
            <person name="Chen S."/>
            <person name="Lapointe G."/>
        </authorList>
    </citation>
    <scope>NUCLEOTIDE SEQUENCE [LARGE SCALE GENOMIC DNA]</scope>
    <source>
        <strain evidence="2 4">3CT49</strain>
    </source>
</reference>
<evidence type="ECO:0000313" key="4">
    <source>
        <dbReference type="Proteomes" id="UP000442469"/>
    </source>
</evidence>
<dbReference type="PANTHER" id="PTHR34374">
    <property type="entry name" value="LARGE RIBOSOMAL RNA SUBUNIT ACCUMULATION PROTEIN YCED HOMOLOG 1, CHLOROPLASTIC"/>
    <property type="match status" value="1"/>
</dbReference>
<dbReference type="Proteomes" id="UP000029278">
    <property type="component" value="Unassembled WGS sequence"/>
</dbReference>
<dbReference type="GeneID" id="77006665"/>
<dbReference type="EMBL" id="WNZZ01000011">
    <property type="protein sequence ID" value="MUG23829.1"/>
    <property type="molecule type" value="Genomic_DNA"/>
</dbReference>
<dbReference type="Pfam" id="PF02620">
    <property type="entry name" value="YceD"/>
    <property type="match status" value="1"/>
</dbReference>
<dbReference type="AlphaFoldDB" id="A0A090YE06"/>
<dbReference type="Proteomes" id="UP000442469">
    <property type="component" value="Unassembled WGS sequence"/>
</dbReference>
<dbReference type="RefSeq" id="WP_036622164.1">
    <property type="nucleotide sequence ID" value="NZ_BGML01000006.1"/>
</dbReference>
<dbReference type="PANTHER" id="PTHR34374:SF1">
    <property type="entry name" value="LARGE RIBOSOMAL RNA SUBUNIT ACCUMULATION PROTEIN YCED HOMOLOG 1, CHLOROPLASTIC"/>
    <property type="match status" value="1"/>
</dbReference>
<accession>A0A090YE06</accession>
<evidence type="ECO:0000313" key="3">
    <source>
        <dbReference type="Proteomes" id="UP000029278"/>
    </source>
</evidence>
<name>A0A090YE06_PAEMA</name>
<dbReference type="InterPro" id="IPR003772">
    <property type="entry name" value="YceD"/>
</dbReference>